<reference evidence="5" key="1">
    <citation type="submission" date="2022-12" db="EMBL/GenBank/DDBJ databases">
        <title>Draft genome assemblies for two species of Escallonia (Escalloniales).</title>
        <authorList>
            <person name="Chanderbali A."/>
            <person name="Dervinis C."/>
            <person name="Anghel I."/>
            <person name="Soltis D."/>
            <person name="Soltis P."/>
            <person name="Zapata F."/>
        </authorList>
    </citation>
    <scope>NUCLEOTIDE SEQUENCE</scope>
    <source>
        <strain evidence="5">UCBG92.1500</strain>
        <tissue evidence="5">Leaf</tissue>
    </source>
</reference>
<dbReference type="PANTHER" id="PTHR31415">
    <property type="entry name" value="OS05G0367900 PROTEIN"/>
    <property type="match status" value="1"/>
</dbReference>
<dbReference type="GO" id="GO:0098542">
    <property type="term" value="P:defense response to other organism"/>
    <property type="evidence" value="ECO:0007669"/>
    <property type="project" value="InterPro"/>
</dbReference>
<evidence type="ECO:0000256" key="2">
    <source>
        <dbReference type="ARBA" id="ARBA00023136"/>
    </source>
</evidence>
<proteinExistence type="predicted"/>
<keyword evidence="4" id="KW-0812">Transmembrane</keyword>
<evidence type="ECO:0000256" key="3">
    <source>
        <dbReference type="SAM" id="MobiDB-lite"/>
    </source>
</evidence>
<feature type="transmembrane region" description="Helical" evidence="4">
    <location>
        <begin position="52"/>
        <end position="75"/>
    </location>
</feature>
<dbReference type="InterPro" id="IPR044839">
    <property type="entry name" value="NDR1-like"/>
</dbReference>
<evidence type="ECO:0000256" key="4">
    <source>
        <dbReference type="SAM" id="Phobius"/>
    </source>
</evidence>
<comment type="subcellular location">
    <subcellularLocation>
        <location evidence="1">Membrane</location>
    </subcellularLocation>
</comment>
<evidence type="ECO:0000256" key="1">
    <source>
        <dbReference type="ARBA" id="ARBA00004370"/>
    </source>
</evidence>
<accession>A0AA88UWJ8</accession>
<dbReference type="Proteomes" id="UP001187471">
    <property type="component" value="Unassembled WGS sequence"/>
</dbReference>
<keyword evidence="2 4" id="KW-0472">Membrane</keyword>
<comment type="caution">
    <text evidence="5">The sequence shown here is derived from an EMBL/GenBank/DDBJ whole genome shotgun (WGS) entry which is preliminary data.</text>
</comment>
<dbReference type="GO" id="GO:0009506">
    <property type="term" value="C:plasmodesma"/>
    <property type="evidence" value="ECO:0007669"/>
    <property type="project" value="TreeGrafter"/>
</dbReference>
<evidence type="ECO:0008006" key="7">
    <source>
        <dbReference type="Google" id="ProtNLM"/>
    </source>
</evidence>
<dbReference type="PANTHER" id="PTHR31415:SF4">
    <property type="entry name" value="NDR1_HIN1-LIKE PROTEIN 3"/>
    <property type="match status" value="1"/>
</dbReference>
<name>A0AA88UWJ8_9ASTE</name>
<dbReference type="EMBL" id="JAVXUO010000207">
    <property type="protein sequence ID" value="KAK2994427.1"/>
    <property type="molecule type" value="Genomic_DNA"/>
</dbReference>
<dbReference type="AlphaFoldDB" id="A0AA88UWJ8"/>
<evidence type="ECO:0000313" key="5">
    <source>
        <dbReference type="EMBL" id="KAK2994427.1"/>
    </source>
</evidence>
<gene>
    <name evidence="5" type="ORF">RJ640_009654</name>
</gene>
<feature type="region of interest" description="Disordered" evidence="3">
    <location>
        <begin position="1"/>
        <end position="22"/>
    </location>
</feature>
<keyword evidence="4" id="KW-1133">Transmembrane helix</keyword>
<evidence type="ECO:0000313" key="6">
    <source>
        <dbReference type="Proteomes" id="UP001187471"/>
    </source>
</evidence>
<keyword evidence="6" id="KW-1185">Reference proteome</keyword>
<sequence>MSKRVKTDLMRLSSPKGRKPRNLKSCHPYCPTMESLKKPLATKKPEYDWDEWCWITIVAMFFLVPVTILLCLLIYSHDNSSTVVAPAPPSVESLSVTPIDIGFNSTTITAEWNLTLSIRNPYKKMTMYHHAVTATMFYKDVVLSSATLPSFYLTQGDQTALEARFWTGVVHVDEWVEDALVADLTRRGAVEFNLKVEAKVLIKRLLIFT</sequence>
<organism evidence="5 6">
    <name type="scientific">Escallonia rubra</name>
    <dbReference type="NCBI Taxonomy" id="112253"/>
    <lineage>
        <taxon>Eukaryota</taxon>
        <taxon>Viridiplantae</taxon>
        <taxon>Streptophyta</taxon>
        <taxon>Embryophyta</taxon>
        <taxon>Tracheophyta</taxon>
        <taxon>Spermatophyta</taxon>
        <taxon>Magnoliopsida</taxon>
        <taxon>eudicotyledons</taxon>
        <taxon>Gunneridae</taxon>
        <taxon>Pentapetalae</taxon>
        <taxon>asterids</taxon>
        <taxon>campanulids</taxon>
        <taxon>Escalloniales</taxon>
        <taxon>Escalloniaceae</taxon>
        <taxon>Escallonia</taxon>
    </lineage>
</organism>
<protein>
    <recommendedName>
        <fullName evidence="7">Late embryogenesis abundant protein LEA-2 subgroup domain-containing protein</fullName>
    </recommendedName>
</protein>
<dbReference type="GO" id="GO:0005886">
    <property type="term" value="C:plasma membrane"/>
    <property type="evidence" value="ECO:0007669"/>
    <property type="project" value="TreeGrafter"/>
</dbReference>